<protein>
    <submittedName>
        <fullName evidence="1">Uncharacterized protein</fullName>
    </submittedName>
</protein>
<name>A0ABV7UC46_9HYPH</name>
<evidence type="ECO:0000313" key="2">
    <source>
        <dbReference type="Proteomes" id="UP001595704"/>
    </source>
</evidence>
<reference evidence="2" key="1">
    <citation type="journal article" date="2019" name="Int. J. Syst. Evol. Microbiol.">
        <title>The Global Catalogue of Microorganisms (GCM) 10K type strain sequencing project: providing services to taxonomists for standard genome sequencing and annotation.</title>
        <authorList>
            <consortium name="The Broad Institute Genomics Platform"/>
            <consortium name="The Broad Institute Genome Sequencing Center for Infectious Disease"/>
            <person name="Wu L."/>
            <person name="Ma J."/>
        </authorList>
    </citation>
    <scope>NUCLEOTIDE SEQUENCE [LARGE SCALE GENOMIC DNA]</scope>
    <source>
        <strain evidence="2">KCTC 42282</strain>
    </source>
</reference>
<proteinExistence type="predicted"/>
<sequence length="97" mass="10309">MTNDPIIAAIAAYRAGLAAFDAIDEADWPKLGGEAEVVRTTYVEPYGAICGWEGPAMTREGAAEALRLAMSELDMLDDDDPPKVMIRAALGHLESSA</sequence>
<dbReference type="Proteomes" id="UP001595704">
    <property type="component" value="Unassembled WGS sequence"/>
</dbReference>
<accession>A0ABV7UC46</accession>
<keyword evidence="2" id="KW-1185">Reference proteome</keyword>
<gene>
    <name evidence="1" type="ORF">ACFONL_01245</name>
</gene>
<dbReference type="EMBL" id="JBHRYC010000014">
    <property type="protein sequence ID" value="MFC3636017.1"/>
    <property type="molecule type" value="Genomic_DNA"/>
</dbReference>
<comment type="caution">
    <text evidence="1">The sequence shown here is derived from an EMBL/GenBank/DDBJ whole genome shotgun (WGS) entry which is preliminary data.</text>
</comment>
<dbReference type="RefSeq" id="WP_191321421.1">
    <property type="nucleotide sequence ID" value="NZ_BNCG01000078.1"/>
</dbReference>
<organism evidence="1 2">
    <name type="scientific">Camelimonas fluminis</name>
    <dbReference type="NCBI Taxonomy" id="1576911"/>
    <lineage>
        <taxon>Bacteria</taxon>
        <taxon>Pseudomonadati</taxon>
        <taxon>Pseudomonadota</taxon>
        <taxon>Alphaproteobacteria</taxon>
        <taxon>Hyphomicrobiales</taxon>
        <taxon>Chelatococcaceae</taxon>
        <taxon>Camelimonas</taxon>
    </lineage>
</organism>
<evidence type="ECO:0000313" key="1">
    <source>
        <dbReference type="EMBL" id="MFC3636017.1"/>
    </source>
</evidence>